<name>A0A1M5XP63_9FLAO</name>
<organism evidence="3 4">
    <name type="scientific">Leeuwenhoekiella palythoae</name>
    <dbReference type="NCBI Taxonomy" id="573501"/>
    <lineage>
        <taxon>Bacteria</taxon>
        <taxon>Pseudomonadati</taxon>
        <taxon>Bacteroidota</taxon>
        <taxon>Flavobacteriia</taxon>
        <taxon>Flavobacteriales</taxon>
        <taxon>Flavobacteriaceae</taxon>
        <taxon>Leeuwenhoekiella</taxon>
    </lineage>
</organism>
<evidence type="ECO:0000313" key="3">
    <source>
        <dbReference type="EMBL" id="SHI01442.1"/>
    </source>
</evidence>
<reference evidence="3" key="1">
    <citation type="submission" date="2016-11" db="EMBL/GenBank/DDBJ databases">
        <authorList>
            <person name="Jaros S."/>
            <person name="Januszkiewicz K."/>
            <person name="Wedrychowicz H."/>
        </authorList>
    </citation>
    <scope>NUCLEOTIDE SEQUENCE [LARGE SCALE GENOMIC DNA]</scope>
    <source>
        <strain evidence="3">DSM 19859</strain>
    </source>
</reference>
<sequence length="87" mass="9523">MTTRNQNAGIAAALLGLAGGLFAWWRYNNATPEEKARLKNKVNELGTKLKDTYTEVEDTVSDNVATLKNKLAKEQQNAADQAEKIAS</sequence>
<dbReference type="AlphaFoldDB" id="A0A1M5XP63"/>
<reference evidence="4" key="2">
    <citation type="submission" date="2016-11" db="EMBL/GenBank/DDBJ databases">
        <authorList>
            <person name="Varghese N."/>
            <person name="Submissions S."/>
        </authorList>
    </citation>
    <scope>NUCLEOTIDE SEQUENCE [LARGE SCALE GENOMIC DNA]</scope>
    <source>
        <strain evidence="4">DSM 19859</strain>
    </source>
</reference>
<dbReference type="EMBL" id="QOVN01000002">
    <property type="protein sequence ID" value="RXG30159.1"/>
    <property type="molecule type" value="Genomic_DNA"/>
</dbReference>
<evidence type="ECO:0000313" key="4">
    <source>
        <dbReference type="Proteomes" id="UP000184240"/>
    </source>
</evidence>
<keyword evidence="1" id="KW-0175">Coiled coil</keyword>
<reference evidence="2 5" key="3">
    <citation type="submission" date="2018-07" db="EMBL/GenBank/DDBJ databases">
        <title>Leeuwenhoekiella genomics.</title>
        <authorList>
            <person name="Tahon G."/>
            <person name="Willems A."/>
        </authorList>
    </citation>
    <scope>NUCLEOTIDE SEQUENCE [LARGE SCALE GENOMIC DNA]</scope>
    <source>
        <strain evidence="2 5">LMG 24856</strain>
    </source>
</reference>
<accession>A0A1M5XP63</accession>
<protein>
    <recommendedName>
        <fullName evidence="6">YtxH-like protein</fullName>
    </recommendedName>
</protein>
<dbReference type="RefSeq" id="WP_072982845.1">
    <property type="nucleotide sequence ID" value="NZ_FQXT01000003.1"/>
</dbReference>
<dbReference type="Proteomes" id="UP000184240">
    <property type="component" value="Unassembled WGS sequence"/>
</dbReference>
<dbReference type="EMBL" id="FQXT01000003">
    <property type="protein sequence ID" value="SHI01442.1"/>
    <property type="molecule type" value="Genomic_DNA"/>
</dbReference>
<evidence type="ECO:0000256" key="1">
    <source>
        <dbReference type="SAM" id="Coils"/>
    </source>
</evidence>
<dbReference type="Proteomes" id="UP000290037">
    <property type="component" value="Unassembled WGS sequence"/>
</dbReference>
<gene>
    <name evidence="2" type="ORF">DSM01_908</name>
    <name evidence="3" type="ORF">SAMN04487999_1614</name>
</gene>
<proteinExistence type="predicted"/>
<dbReference type="STRING" id="573501.SAMN04487999_1614"/>
<evidence type="ECO:0000313" key="2">
    <source>
        <dbReference type="EMBL" id="RXG30159.1"/>
    </source>
</evidence>
<feature type="coiled-coil region" evidence="1">
    <location>
        <begin position="57"/>
        <end position="84"/>
    </location>
</feature>
<evidence type="ECO:0000313" key="5">
    <source>
        <dbReference type="Proteomes" id="UP000290037"/>
    </source>
</evidence>
<dbReference type="OrthoDB" id="1454332at2"/>
<keyword evidence="5" id="KW-1185">Reference proteome</keyword>
<evidence type="ECO:0008006" key="6">
    <source>
        <dbReference type="Google" id="ProtNLM"/>
    </source>
</evidence>